<proteinExistence type="predicted"/>
<dbReference type="EMBL" id="BAMW01000010">
    <property type="protein sequence ID" value="GAN62588.1"/>
    <property type="molecule type" value="Genomic_DNA"/>
</dbReference>
<protein>
    <submittedName>
        <fullName evidence="3">Uncharacterized protein</fullName>
    </submittedName>
</protein>
<evidence type="ECO:0000256" key="1">
    <source>
        <dbReference type="SAM" id="MobiDB-lite"/>
    </source>
</evidence>
<gene>
    <name evidence="2" type="ORF">Abin_010_004</name>
    <name evidence="3" type="ORF">AIN02nite_29240</name>
</gene>
<sequence length="53" mass="5825">MGDENHTVNNTFGDTHLNVTTNASDPHDVAKAVKTTFDRNQRMLARQANLGLS</sequence>
<keyword evidence="4" id="KW-1185">Reference proteome</keyword>
<accession>A0A6N3TAK0</accession>
<dbReference type="Proteomes" id="UP000032673">
    <property type="component" value="Unassembled WGS sequence"/>
</dbReference>
<evidence type="ECO:0000313" key="4">
    <source>
        <dbReference type="Proteomes" id="UP000032673"/>
    </source>
</evidence>
<name>A0A6N3TAK0_9PROT</name>
<feature type="compositionally biased region" description="Polar residues" evidence="1">
    <location>
        <begin position="7"/>
        <end position="24"/>
    </location>
</feature>
<evidence type="ECO:0000313" key="3">
    <source>
        <dbReference type="EMBL" id="GEN04899.1"/>
    </source>
</evidence>
<dbReference type="AlphaFoldDB" id="A0A6N3TAK0"/>
<reference evidence="2 4" key="1">
    <citation type="submission" date="2012-11" db="EMBL/GenBank/DDBJ databases">
        <title>Whole genome sequence of Acetobacter indonesiensis 5H-1.</title>
        <authorList>
            <person name="Azuma Y."/>
            <person name="Higashiura N."/>
            <person name="Hirakawa H."/>
            <person name="Matsushita K."/>
        </authorList>
    </citation>
    <scope>NUCLEOTIDE SEQUENCE [LARGE SCALE GENOMIC DNA]</scope>
    <source>
        <strain evidence="2 4">5H-1</strain>
    </source>
</reference>
<reference evidence="3 5" key="2">
    <citation type="submission" date="2019-07" db="EMBL/GenBank/DDBJ databases">
        <title>Whole genome shotgun sequence of Acetobacter indonesiensis NBRC 16471.</title>
        <authorList>
            <person name="Hosoyama A."/>
            <person name="Uohara A."/>
            <person name="Ohji S."/>
            <person name="Ichikawa N."/>
        </authorList>
    </citation>
    <scope>NUCLEOTIDE SEQUENCE [LARGE SCALE GENOMIC DNA]</scope>
    <source>
        <strain evidence="3 5">NBRC 16471</strain>
    </source>
</reference>
<organism evidence="3 5">
    <name type="scientific">Acetobacter indonesiensis</name>
    <dbReference type="NCBI Taxonomy" id="104101"/>
    <lineage>
        <taxon>Bacteria</taxon>
        <taxon>Pseudomonadati</taxon>
        <taxon>Pseudomonadota</taxon>
        <taxon>Alphaproteobacteria</taxon>
        <taxon>Acetobacterales</taxon>
        <taxon>Acetobacteraceae</taxon>
        <taxon>Acetobacter</taxon>
    </lineage>
</organism>
<comment type="caution">
    <text evidence="3">The sequence shown here is derived from an EMBL/GenBank/DDBJ whole genome shotgun (WGS) entry which is preliminary data.</text>
</comment>
<feature type="region of interest" description="Disordered" evidence="1">
    <location>
        <begin position="1"/>
        <end position="25"/>
    </location>
</feature>
<dbReference type="EMBL" id="BJXQ01000039">
    <property type="protein sequence ID" value="GEN04899.1"/>
    <property type="molecule type" value="Genomic_DNA"/>
</dbReference>
<evidence type="ECO:0000313" key="2">
    <source>
        <dbReference type="EMBL" id="GAN62588.1"/>
    </source>
</evidence>
<dbReference type="Proteomes" id="UP000321104">
    <property type="component" value="Unassembled WGS sequence"/>
</dbReference>
<evidence type="ECO:0000313" key="5">
    <source>
        <dbReference type="Proteomes" id="UP000321104"/>
    </source>
</evidence>